<sequence length="59" mass="6783">MTRRSPTFTIADLYLAFRQAKTALYFEKRGVGLLELAAYEQELPKNLKKLQHRGADIAE</sequence>
<gene>
    <name evidence="1" type="ORF">CAP_2461</name>
</gene>
<keyword evidence="2" id="KW-1185">Reference proteome</keyword>
<dbReference type="RefSeq" id="WP_044240972.1">
    <property type="nucleotide sequence ID" value="NZ_ASRX01000019.1"/>
</dbReference>
<reference evidence="1 2" key="1">
    <citation type="submission" date="2013-05" db="EMBL/GenBank/DDBJ databases">
        <title>Genome assembly of Chondromyces apiculatus DSM 436.</title>
        <authorList>
            <person name="Sharma G."/>
            <person name="Khatri I."/>
            <person name="Kaur C."/>
            <person name="Mayilraj S."/>
            <person name="Subramanian S."/>
        </authorList>
    </citation>
    <scope>NUCLEOTIDE SEQUENCE [LARGE SCALE GENOMIC DNA]</scope>
    <source>
        <strain evidence="1 2">DSM 436</strain>
    </source>
</reference>
<evidence type="ECO:0000313" key="2">
    <source>
        <dbReference type="Proteomes" id="UP000019678"/>
    </source>
</evidence>
<name>A0A017TBL8_9BACT</name>
<proteinExistence type="predicted"/>
<dbReference type="STRING" id="1192034.CAP_2461"/>
<evidence type="ECO:0000313" key="1">
    <source>
        <dbReference type="EMBL" id="EYF06001.1"/>
    </source>
</evidence>
<organism evidence="1 2">
    <name type="scientific">Chondromyces apiculatus DSM 436</name>
    <dbReference type="NCBI Taxonomy" id="1192034"/>
    <lineage>
        <taxon>Bacteria</taxon>
        <taxon>Pseudomonadati</taxon>
        <taxon>Myxococcota</taxon>
        <taxon>Polyangia</taxon>
        <taxon>Polyangiales</taxon>
        <taxon>Polyangiaceae</taxon>
        <taxon>Chondromyces</taxon>
    </lineage>
</organism>
<dbReference type="OrthoDB" id="9793236at2"/>
<protein>
    <submittedName>
        <fullName evidence="1">Uncharacterized protein</fullName>
    </submittedName>
</protein>
<dbReference type="EMBL" id="ASRX01000019">
    <property type="protein sequence ID" value="EYF06001.1"/>
    <property type="molecule type" value="Genomic_DNA"/>
</dbReference>
<dbReference type="AlphaFoldDB" id="A0A017TBL8"/>
<dbReference type="Proteomes" id="UP000019678">
    <property type="component" value="Unassembled WGS sequence"/>
</dbReference>
<comment type="caution">
    <text evidence="1">The sequence shown here is derived from an EMBL/GenBank/DDBJ whole genome shotgun (WGS) entry which is preliminary data.</text>
</comment>
<accession>A0A017TBL8</accession>